<dbReference type="EMBL" id="CP053985">
    <property type="protein sequence ID" value="QKH37328.1"/>
    <property type="molecule type" value="Genomic_DNA"/>
</dbReference>
<dbReference type="PANTHER" id="PTHR43391:SF82">
    <property type="entry name" value="OXIDOREDUCTASE SADH-RELATED"/>
    <property type="match status" value="1"/>
</dbReference>
<name>A0A7D4DYY4_9BURK</name>
<dbReference type="RefSeq" id="WP_173146178.1">
    <property type="nucleotide sequence ID" value="NZ_CP053985.1"/>
</dbReference>
<accession>A0A7D4DYY4</accession>
<evidence type="ECO:0000313" key="4">
    <source>
        <dbReference type="EMBL" id="QKH37328.1"/>
    </source>
</evidence>
<dbReference type="Pfam" id="PF00106">
    <property type="entry name" value="adh_short"/>
    <property type="match status" value="1"/>
</dbReference>
<dbReference type="PROSITE" id="PS00061">
    <property type="entry name" value="ADH_SHORT"/>
    <property type="match status" value="1"/>
</dbReference>
<proteinExistence type="inferred from homology"/>
<comment type="similarity">
    <text evidence="1 3">Belongs to the short-chain dehydrogenases/reductases (SDR) family.</text>
</comment>
<dbReference type="InterPro" id="IPR002347">
    <property type="entry name" value="SDR_fam"/>
</dbReference>
<sequence length="278" mass="28846">MSDYISGKTIVITGAGGGFGRLVAQKAAARGALVTCGDVNVAAAEETVAGIVAAGGRAQAIAADVRILDDLKRLVEASVREYGSVEVMLNNAGIMPLAFVADHAIAYDAWMRCIDINMKGVVNGMIAAHDVMISQGRGHFVNISSIYGNFPVVGAAIYGATKAAVNFMSEAVRMEARGKIKVTTIKPTGVPSTGLGGSVVNQAAVVGIVGPNMEQFLTMAKGLQEGSLPSDLRDPENISHMPLEPESIADAVLLAIDQPWGVSLSDMTVRASADCFVL</sequence>
<dbReference type="PRINTS" id="PR00080">
    <property type="entry name" value="SDRFAMILY"/>
</dbReference>
<dbReference type="SUPFAM" id="SSF51735">
    <property type="entry name" value="NAD(P)-binding Rossmann-fold domains"/>
    <property type="match status" value="1"/>
</dbReference>
<gene>
    <name evidence="4" type="ORF">FOC84_21280</name>
</gene>
<evidence type="ECO:0000256" key="3">
    <source>
        <dbReference type="RuleBase" id="RU000363"/>
    </source>
</evidence>
<dbReference type="KEGG" id="apes:FOC84_21280"/>
<dbReference type="PRINTS" id="PR00081">
    <property type="entry name" value="GDHRDH"/>
</dbReference>
<dbReference type="AlphaFoldDB" id="A0A7D4DYY4"/>
<dbReference type="Proteomes" id="UP000500970">
    <property type="component" value="Chromosome"/>
</dbReference>
<keyword evidence="2" id="KW-0560">Oxidoreductase</keyword>
<dbReference type="GO" id="GO:0016491">
    <property type="term" value="F:oxidoreductase activity"/>
    <property type="evidence" value="ECO:0007669"/>
    <property type="project" value="UniProtKB-KW"/>
</dbReference>
<dbReference type="CDD" id="cd05233">
    <property type="entry name" value="SDR_c"/>
    <property type="match status" value="1"/>
</dbReference>
<organism evidence="4 5">
    <name type="scientific">Achromobacter pestifer</name>
    <dbReference type="NCBI Taxonomy" id="1353889"/>
    <lineage>
        <taxon>Bacteria</taxon>
        <taxon>Pseudomonadati</taxon>
        <taxon>Pseudomonadota</taxon>
        <taxon>Betaproteobacteria</taxon>
        <taxon>Burkholderiales</taxon>
        <taxon>Alcaligenaceae</taxon>
        <taxon>Achromobacter</taxon>
    </lineage>
</organism>
<dbReference type="InterPro" id="IPR036291">
    <property type="entry name" value="NAD(P)-bd_dom_sf"/>
</dbReference>
<dbReference type="InterPro" id="IPR020904">
    <property type="entry name" value="Sc_DH/Rdtase_CS"/>
</dbReference>
<dbReference type="Gene3D" id="3.40.50.720">
    <property type="entry name" value="NAD(P)-binding Rossmann-like Domain"/>
    <property type="match status" value="1"/>
</dbReference>
<dbReference type="PANTHER" id="PTHR43391">
    <property type="entry name" value="RETINOL DEHYDROGENASE-RELATED"/>
    <property type="match status" value="1"/>
</dbReference>
<protein>
    <submittedName>
        <fullName evidence="4">SDR family NAD(P)-dependent oxidoreductase</fullName>
    </submittedName>
</protein>
<evidence type="ECO:0000256" key="2">
    <source>
        <dbReference type="ARBA" id="ARBA00023002"/>
    </source>
</evidence>
<evidence type="ECO:0000313" key="5">
    <source>
        <dbReference type="Proteomes" id="UP000500970"/>
    </source>
</evidence>
<keyword evidence="5" id="KW-1185">Reference proteome</keyword>
<reference evidence="4 5" key="1">
    <citation type="submission" date="2020-05" db="EMBL/GenBank/DDBJ databases">
        <title>FDA dAtabase for Regulatory Grade micrObial Sequences (FDA-ARGOS): Supporting development and validation of Infectious Disease Dx tests.</title>
        <authorList>
            <person name="Sproer C."/>
            <person name="Gronow S."/>
            <person name="Severitt S."/>
            <person name="Schroder I."/>
            <person name="Tallon L."/>
            <person name="Sadzewicz L."/>
            <person name="Zhao X."/>
            <person name="Vavikolanu K."/>
            <person name="Mehta A."/>
            <person name="Aluvathingal J."/>
            <person name="Nadendla S."/>
            <person name="Myers T."/>
            <person name="Yan Y."/>
            <person name="Sichtig H."/>
        </authorList>
    </citation>
    <scope>NUCLEOTIDE SEQUENCE [LARGE SCALE GENOMIC DNA]</scope>
    <source>
        <strain evidence="4 5">FDAARGOS_790</strain>
    </source>
</reference>
<evidence type="ECO:0000256" key="1">
    <source>
        <dbReference type="ARBA" id="ARBA00006484"/>
    </source>
</evidence>